<sequence length="110" mass="12356">MAHLRVLPKALGHKVAEDVTVGVAGMLYLTLQRDFMMLNIQSYEILYFDSSSVEVSKSGRSIMRSPSLAVALAKLKNYKNVSKAEFDEVLSEYGLNPEADYELLELKKLK</sequence>
<proteinExistence type="predicted"/>
<evidence type="ECO:0000313" key="1">
    <source>
        <dbReference type="EMBL" id="MFM9520987.1"/>
    </source>
</evidence>
<keyword evidence="2" id="KW-1185">Reference proteome</keyword>
<dbReference type="Proteomes" id="UP001631987">
    <property type="component" value="Unassembled WGS sequence"/>
</dbReference>
<organism evidence="1 2">
    <name type="scientific">Pseudomonas monachiensis</name>
    <dbReference type="NCBI Taxonomy" id="3060212"/>
    <lineage>
        <taxon>Bacteria</taxon>
        <taxon>Pseudomonadati</taxon>
        <taxon>Pseudomonadota</taxon>
        <taxon>Gammaproteobacteria</taxon>
        <taxon>Pseudomonadales</taxon>
        <taxon>Pseudomonadaceae</taxon>
        <taxon>Pseudomonas</taxon>
    </lineage>
</organism>
<dbReference type="RefSeq" id="WP_223542451.1">
    <property type="nucleotide sequence ID" value="NZ_CP178857.1"/>
</dbReference>
<name>A0ABW9HFQ5_9PSED</name>
<protein>
    <submittedName>
        <fullName evidence="1">Uncharacterized protein</fullName>
    </submittedName>
</protein>
<accession>A0ABW9HFQ5</accession>
<dbReference type="EMBL" id="JBJVNW010000025">
    <property type="protein sequence ID" value="MFM9520987.1"/>
    <property type="molecule type" value="Genomic_DNA"/>
</dbReference>
<evidence type="ECO:0000313" key="2">
    <source>
        <dbReference type="Proteomes" id="UP001631987"/>
    </source>
</evidence>
<gene>
    <name evidence="1" type="ORF">ACKKH4_27550</name>
</gene>
<comment type="caution">
    <text evidence="1">The sequence shown here is derived from an EMBL/GenBank/DDBJ whole genome shotgun (WGS) entry which is preliminary data.</text>
</comment>
<reference evidence="1 2" key="1">
    <citation type="submission" date="2024-12" db="EMBL/GenBank/DDBJ databases">
        <title>Pseudomonas species isolated from Lotus nodules promote plant growth.</title>
        <authorList>
            <person name="Yu Y.-H."/>
            <person name="Kurtenbach J."/>
            <person name="Crosbie D."/>
            <person name="Brachmann A."/>
            <person name="Marin M."/>
        </authorList>
    </citation>
    <scope>NUCLEOTIDE SEQUENCE [LARGE SCALE GENOMIC DNA]</scope>
    <source>
        <strain evidence="1 2">PLb12A</strain>
    </source>
</reference>